<evidence type="ECO:0000313" key="2">
    <source>
        <dbReference type="EMBL" id="CAE8633340.1"/>
    </source>
</evidence>
<feature type="non-terminal residue" evidence="2">
    <location>
        <position position="1"/>
    </location>
</feature>
<dbReference type="AlphaFoldDB" id="A0A813H6Y8"/>
<gene>
    <name evidence="2" type="ORF">PGLA2088_LOCUS1244</name>
</gene>
<feature type="compositionally biased region" description="Low complexity" evidence="1">
    <location>
        <begin position="115"/>
        <end position="131"/>
    </location>
</feature>
<dbReference type="Proteomes" id="UP000626109">
    <property type="component" value="Unassembled WGS sequence"/>
</dbReference>
<evidence type="ECO:0000256" key="1">
    <source>
        <dbReference type="SAM" id="MobiDB-lite"/>
    </source>
</evidence>
<reference evidence="2" key="1">
    <citation type="submission" date="2021-02" db="EMBL/GenBank/DDBJ databases">
        <authorList>
            <person name="Dougan E. K."/>
            <person name="Rhodes N."/>
            <person name="Thang M."/>
            <person name="Chan C."/>
        </authorList>
    </citation>
    <scope>NUCLEOTIDE SEQUENCE</scope>
</reference>
<feature type="region of interest" description="Disordered" evidence="1">
    <location>
        <begin position="29"/>
        <end position="76"/>
    </location>
</feature>
<name>A0A813H6Y8_POLGL</name>
<accession>A0A813H6Y8</accession>
<feature type="compositionally biased region" description="Low complexity" evidence="1">
    <location>
        <begin position="31"/>
        <end position="75"/>
    </location>
</feature>
<proteinExistence type="predicted"/>
<protein>
    <submittedName>
        <fullName evidence="2">Uncharacterized protein</fullName>
    </submittedName>
</protein>
<feature type="non-terminal residue" evidence="2">
    <location>
        <position position="178"/>
    </location>
</feature>
<dbReference type="EMBL" id="CAJNNW010000965">
    <property type="protein sequence ID" value="CAE8633340.1"/>
    <property type="molecule type" value="Genomic_DNA"/>
</dbReference>
<feature type="region of interest" description="Disordered" evidence="1">
    <location>
        <begin position="109"/>
        <end position="131"/>
    </location>
</feature>
<organism evidence="2 3">
    <name type="scientific">Polarella glacialis</name>
    <name type="common">Dinoflagellate</name>
    <dbReference type="NCBI Taxonomy" id="89957"/>
    <lineage>
        <taxon>Eukaryota</taxon>
        <taxon>Sar</taxon>
        <taxon>Alveolata</taxon>
        <taxon>Dinophyceae</taxon>
        <taxon>Suessiales</taxon>
        <taxon>Suessiaceae</taxon>
        <taxon>Polarella</taxon>
    </lineage>
</organism>
<evidence type="ECO:0000313" key="3">
    <source>
        <dbReference type="Proteomes" id="UP000626109"/>
    </source>
</evidence>
<sequence>VSLQEPFGLGYLEVPASSLSRLRTLLDGAVSSSSGSNNDSISDGSNNKNDNNNNSNNNTSNKNDNNTSNNNNSNNRPLFGLEVVGVAASPQGFARPLLRLPGEIAKKLEIQPSQNNSNNNKNKNNNNNNKKSAQIELPQMGWVVNGSVLQSSCKWMLPGPVCEEVPGMLVAVDSPPCR</sequence>
<comment type="caution">
    <text evidence="2">The sequence shown here is derived from an EMBL/GenBank/DDBJ whole genome shotgun (WGS) entry which is preliminary data.</text>
</comment>